<reference evidence="3" key="1">
    <citation type="journal article" date="2011" name="Nature">
        <title>Genome sequence and analysis of the tuber crop potato.</title>
        <authorList>
            <consortium name="The Potato Genome Sequencing Consortium"/>
        </authorList>
    </citation>
    <scope>NUCLEOTIDE SEQUENCE [LARGE SCALE GENOMIC DNA]</scope>
    <source>
        <strain evidence="3">cv. DM1-3 516 R44</strain>
    </source>
</reference>
<evidence type="ECO:0000313" key="2">
    <source>
        <dbReference type="EnsemblPlants" id="PGSC0003DMT400090969"/>
    </source>
</evidence>
<dbReference type="PaxDb" id="4113-PGSC0003DMT400090969"/>
<feature type="transmembrane region" description="Helical" evidence="1">
    <location>
        <begin position="116"/>
        <end position="137"/>
    </location>
</feature>
<evidence type="ECO:0000313" key="3">
    <source>
        <dbReference type="Proteomes" id="UP000011115"/>
    </source>
</evidence>
<sequence length="139" mass="15581">MDHSASLVEITDQLGDQPFNRFHRRLALSSSIVVYHQLCHLRTVGDPWTVGGVRGWPPASASQNPQEILSEGRPTAEPMDFSLGHEPWSWPVDQDPKDALSESQRRFTGRTIAQSMVHQLAVITFMSGFFCSFPYALDP</sequence>
<dbReference type="AlphaFoldDB" id="M1DLL5"/>
<accession>M1DLL5</accession>
<reference evidence="2" key="2">
    <citation type="submission" date="2015-06" db="UniProtKB">
        <authorList>
            <consortium name="EnsemblPlants"/>
        </authorList>
    </citation>
    <scope>IDENTIFICATION</scope>
    <source>
        <strain evidence="2">DM1-3 516 R44</strain>
    </source>
</reference>
<keyword evidence="1" id="KW-0812">Transmembrane</keyword>
<evidence type="ECO:0000256" key="1">
    <source>
        <dbReference type="SAM" id="Phobius"/>
    </source>
</evidence>
<dbReference type="Gramene" id="PGSC0003DMT400090969">
    <property type="protein sequence ID" value="PGSC0003DMT400090969"/>
    <property type="gene ID" value="PGSC0003DMG400040540"/>
</dbReference>
<dbReference type="HOGENOM" id="CLU_1848642_0_0_1"/>
<name>M1DLL5_SOLTU</name>
<organism evidence="2 3">
    <name type="scientific">Solanum tuberosum</name>
    <name type="common">Potato</name>
    <dbReference type="NCBI Taxonomy" id="4113"/>
    <lineage>
        <taxon>Eukaryota</taxon>
        <taxon>Viridiplantae</taxon>
        <taxon>Streptophyta</taxon>
        <taxon>Embryophyta</taxon>
        <taxon>Tracheophyta</taxon>
        <taxon>Spermatophyta</taxon>
        <taxon>Magnoliopsida</taxon>
        <taxon>eudicotyledons</taxon>
        <taxon>Gunneridae</taxon>
        <taxon>Pentapetalae</taxon>
        <taxon>asterids</taxon>
        <taxon>lamiids</taxon>
        <taxon>Solanales</taxon>
        <taxon>Solanaceae</taxon>
        <taxon>Solanoideae</taxon>
        <taxon>Solaneae</taxon>
        <taxon>Solanum</taxon>
    </lineage>
</organism>
<keyword evidence="1" id="KW-0472">Membrane</keyword>
<protein>
    <submittedName>
        <fullName evidence="2">Uncharacterized protein</fullName>
    </submittedName>
</protein>
<keyword evidence="1" id="KW-1133">Transmembrane helix</keyword>
<proteinExistence type="predicted"/>
<keyword evidence="3" id="KW-1185">Reference proteome</keyword>
<dbReference type="Proteomes" id="UP000011115">
    <property type="component" value="Unassembled WGS sequence"/>
</dbReference>
<dbReference type="EnsemblPlants" id="PGSC0003DMT400090969">
    <property type="protein sequence ID" value="PGSC0003DMT400090969"/>
    <property type="gene ID" value="PGSC0003DMG400040540"/>
</dbReference>
<dbReference type="InParanoid" id="M1DLL5"/>